<proteinExistence type="predicted"/>
<dbReference type="GO" id="GO:0016301">
    <property type="term" value="F:kinase activity"/>
    <property type="evidence" value="ECO:0007669"/>
    <property type="project" value="UniProtKB-KW"/>
</dbReference>
<accession>A0A272ESZ4</accession>
<dbReference type="PANTHER" id="PTHR33525">
    <property type="match status" value="1"/>
</dbReference>
<organism evidence="3 4">
    <name type="scientific">Candidatus Dactylopiibacterium carminicum</name>
    <dbReference type="NCBI Taxonomy" id="857335"/>
    <lineage>
        <taxon>Bacteria</taxon>
        <taxon>Pseudomonadati</taxon>
        <taxon>Pseudomonadota</taxon>
        <taxon>Betaproteobacteria</taxon>
        <taxon>Rhodocyclales</taxon>
        <taxon>Rhodocyclaceae</taxon>
        <taxon>Candidatus Dactylopiibacterium</taxon>
    </lineage>
</organism>
<dbReference type="Gene3D" id="1.10.3210.10">
    <property type="entry name" value="Hypothetical protein af1432"/>
    <property type="match status" value="1"/>
</dbReference>
<dbReference type="OrthoDB" id="9784953at2"/>
<gene>
    <name evidence="2" type="ORF">BGI27_09440</name>
    <name evidence="3" type="ORF">CGU29_08315</name>
</gene>
<sequence>MPCEASVSRVTDDMVQMKSKPLQTLADVDAEVAALASSGIRIPPQPRIVMEIVEMLQAGQLDMSKMADVIAQDAGLTAMLYKTTRSVAYARRRPPQSLEQILVLLGLRQTALLVQSYGVTVALSGNNPLLEQFWARSLDIAQLASVIAHERVSVCNVFPEQAYMVGIFHDCGVPVLMQRFPDYCHATGVDGRARKWADVREEDRAFNVDHCSIGYLLARHWRLPDFVAGTILNHHEFAYISHAARTMVAILQLAIQLHSEDQGLPNPDWHKARELVLDELGVHPDDLDEFCDTVTDRRRELD</sequence>
<evidence type="ECO:0000313" key="3">
    <source>
        <dbReference type="EMBL" id="PAS93234.1"/>
    </source>
</evidence>
<reference evidence="2 5" key="1">
    <citation type="submission" date="2016-08" db="EMBL/GenBank/DDBJ databases">
        <title>Candidatus Dactylopiibacterium carminicum genome sequence.</title>
        <authorList>
            <person name="Ramirez-Puebla S.T."/>
            <person name="Ormeno-Orrillo E."/>
            <person name="Vera-Ponce De Leon A."/>
            <person name="Luis L."/>
            <person name="Sanchez-Flores A."/>
            <person name="Monica R."/>
            <person name="Martinez-Romero E."/>
        </authorList>
    </citation>
    <scope>NUCLEOTIDE SEQUENCE [LARGE SCALE GENOMIC DNA]</scope>
    <source>
        <strain evidence="2">END1</strain>
    </source>
</reference>
<evidence type="ECO:0000313" key="5">
    <source>
        <dbReference type="Proteomes" id="UP000623509"/>
    </source>
</evidence>
<dbReference type="InterPro" id="IPR052340">
    <property type="entry name" value="RNase_Y/CdgJ"/>
</dbReference>
<protein>
    <submittedName>
        <fullName evidence="2">HDOD domain-containing protein</fullName>
    </submittedName>
    <submittedName>
        <fullName evidence="3">Histidine kinase</fullName>
    </submittedName>
</protein>
<dbReference type="Proteomes" id="UP000623509">
    <property type="component" value="Unassembled WGS sequence"/>
</dbReference>
<dbReference type="EMBL" id="NMRN01000020">
    <property type="protein sequence ID" value="PAS93234.1"/>
    <property type="molecule type" value="Genomic_DNA"/>
</dbReference>
<evidence type="ECO:0000313" key="2">
    <source>
        <dbReference type="EMBL" id="KAF7599195.1"/>
    </source>
</evidence>
<dbReference type="InterPro" id="IPR013976">
    <property type="entry name" value="HDOD"/>
</dbReference>
<name>A0A272ESZ4_9RHOO</name>
<evidence type="ECO:0000313" key="4">
    <source>
        <dbReference type="Proteomes" id="UP000216107"/>
    </source>
</evidence>
<dbReference type="AlphaFoldDB" id="A0A272ESZ4"/>
<dbReference type="Pfam" id="PF08668">
    <property type="entry name" value="HDOD"/>
    <property type="match status" value="1"/>
</dbReference>
<dbReference type="SUPFAM" id="SSF109604">
    <property type="entry name" value="HD-domain/PDEase-like"/>
    <property type="match status" value="1"/>
</dbReference>
<comment type="caution">
    <text evidence="3">The sequence shown here is derived from an EMBL/GenBank/DDBJ whole genome shotgun (WGS) entry which is preliminary data.</text>
</comment>
<evidence type="ECO:0000259" key="1">
    <source>
        <dbReference type="PROSITE" id="PS51833"/>
    </source>
</evidence>
<keyword evidence="5" id="KW-1185">Reference proteome</keyword>
<keyword evidence="3" id="KW-0808">Transferase</keyword>
<dbReference type="Proteomes" id="UP000216107">
    <property type="component" value="Unassembled WGS sequence"/>
</dbReference>
<keyword evidence="3" id="KW-0418">Kinase</keyword>
<feature type="domain" description="HDOD" evidence="1">
    <location>
        <begin position="42"/>
        <end position="237"/>
    </location>
</feature>
<dbReference type="PROSITE" id="PS51833">
    <property type="entry name" value="HDOD"/>
    <property type="match status" value="1"/>
</dbReference>
<dbReference type="PANTHER" id="PTHR33525:SF6">
    <property type="entry name" value="HDOD DOMAIN-CONTAINING PROTEIN"/>
    <property type="match status" value="1"/>
</dbReference>
<dbReference type="EMBL" id="MDUX01000026">
    <property type="protein sequence ID" value="KAF7599195.1"/>
    <property type="molecule type" value="Genomic_DNA"/>
</dbReference>
<reference evidence="3 4" key="2">
    <citation type="submission" date="2017-07" db="EMBL/GenBank/DDBJ databases">
        <title>Candidatus Dactylopiibacterium carminicum, a nitrogen-fixing symbiont of the cochineal insect Dactylopius coccus and Dactylopius opuntiae (Hemiptera: Coccoidea: Dactylopiidae).</title>
        <authorList>
            <person name="Vera A."/>
        </authorList>
    </citation>
    <scope>NUCLEOTIDE SEQUENCE [LARGE SCALE GENOMIC DNA]</scope>
    <source>
        <strain evidence="3 4">NFDCM</strain>
    </source>
</reference>